<evidence type="ECO:0008006" key="6">
    <source>
        <dbReference type="Google" id="ProtNLM"/>
    </source>
</evidence>
<comment type="caution">
    <text evidence="4">The sequence shown here is derived from an EMBL/GenBank/DDBJ whole genome shotgun (WGS) entry which is preliminary data.</text>
</comment>
<keyword evidence="3" id="KW-0472">Membrane</keyword>
<feature type="region of interest" description="Disordered" evidence="2">
    <location>
        <begin position="148"/>
        <end position="181"/>
    </location>
</feature>
<dbReference type="EMBL" id="JANCPR020000006">
    <property type="protein sequence ID" value="MDJ1131968.1"/>
    <property type="molecule type" value="Genomic_DNA"/>
</dbReference>
<evidence type="ECO:0000256" key="1">
    <source>
        <dbReference type="SAM" id="Coils"/>
    </source>
</evidence>
<evidence type="ECO:0000256" key="2">
    <source>
        <dbReference type="SAM" id="MobiDB-lite"/>
    </source>
</evidence>
<keyword evidence="1" id="KW-0175">Coiled coil</keyword>
<proteinExistence type="predicted"/>
<keyword evidence="3" id="KW-1133">Transmembrane helix</keyword>
<dbReference type="RefSeq" id="WP_274044319.1">
    <property type="nucleotide sequence ID" value="NZ_JANCPR020000006.1"/>
</dbReference>
<keyword evidence="3" id="KW-0812">Transmembrane</keyword>
<feature type="coiled-coil region" evidence="1">
    <location>
        <begin position="88"/>
        <end position="143"/>
    </location>
</feature>
<evidence type="ECO:0000313" key="5">
    <source>
        <dbReference type="Proteomes" id="UP001214441"/>
    </source>
</evidence>
<feature type="transmembrane region" description="Helical" evidence="3">
    <location>
        <begin position="46"/>
        <end position="66"/>
    </location>
</feature>
<keyword evidence="5" id="KW-1185">Reference proteome</keyword>
<name>A0ABT6ZU41_9ACTN</name>
<dbReference type="Proteomes" id="UP001214441">
    <property type="component" value="Unassembled WGS sequence"/>
</dbReference>
<organism evidence="4 5">
    <name type="scientific">Streptomyces iconiensis</name>
    <dbReference type="NCBI Taxonomy" id="1384038"/>
    <lineage>
        <taxon>Bacteria</taxon>
        <taxon>Bacillati</taxon>
        <taxon>Actinomycetota</taxon>
        <taxon>Actinomycetes</taxon>
        <taxon>Kitasatosporales</taxon>
        <taxon>Streptomycetaceae</taxon>
        <taxon>Streptomyces</taxon>
    </lineage>
</organism>
<feature type="region of interest" description="Disordered" evidence="2">
    <location>
        <begin position="197"/>
        <end position="264"/>
    </location>
</feature>
<evidence type="ECO:0000256" key="3">
    <source>
        <dbReference type="SAM" id="Phobius"/>
    </source>
</evidence>
<reference evidence="4 5" key="1">
    <citation type="submission" date="2023-05" db="EMBL/GenBank/DDBJ databases">
        <title>Streptantibioticus silvisoli sp. nov., acidotolerant actinomycetes 1 from pine litter.</title>
        <authorList>
            <person name="Swiecimska M."/>
            <person name="Golinska P."/>
            <person name="Sangal V."/>
            <person name="Wachnowicz B."/>
            <person name="Goodfellow M."/>
        </authorList>
    </citation>
    <scope>NUCLEOTIDE SEQUENCE [LARGE SCALE GENOMIC DNA]</scope>
    <source>
        <strain evidence="4 5">DSM 42109</strain>
    </source>
</reference>
<feature type="transmembrane region" description="Helical" evidence="3">
    <location>
        <begin position="12"/>
        <end position="34"/>
    </location>
</feature>
<evidence type="ECO:0000313" key="4">
    <source>
        <dbReference type="EMBL" id="MDJ1131968.1"/>
    </source>
</evidence>
<accession>A0ABT6ZU41</accession>
<sequence>MPRGRHRHSPPLHRLLLPAVVAGAALVCAGGAWLVGETGLGDTETVVLRGLTAVTAAVAVTGAVLLRQWDRAAGRRVGDLKAQQASTAWRAEEKQAELEGENEELREIRTRLDGKLREKRAELARLRSEHADLLRRYAYAETERASALEGRRQLEIEAAEPTKALTTSATDHRHSSGAPTPLTYLQANEALNNLARSAERQREKQREREREEEAEREKLAAERKARTSAAAAVPPAPRPAEPDGTAADTGSFDFFGVESGAVSP</sequence>
<gene>
    <name evidence="4" type="ORF">NMN56_008385</name>
</gene>
<feature type="compositionally biased region" description="Basic and acidic residues" evidence="2">
    <location>
        <begin position="197"/>
        <end position="225"/>
    </location>
</feature>
<protein>
    <recommendedName>
        <fullName evidence="6">Secreted protein</fullName>
    </recommendedName>
</protein>